<evidence type="ECO:0000256" key="1">
    <source>
        <dbReference type="SAM" id="Phobius"/>
    </source>
</evidence>
<feature type="transmembrane region" description="Helical" evidence="1">
    <location>
        <begin position="27"/>
        <end position="45"/>
    </location>
</feature>
<gene>
    <name evidence="2" type="ORF">SDC9_79193</name>
</gene>
<dbReference type="InterPro" id="IPR045755">
    <property type="entry name" value="FtsL-like"/>
</dbReference>
<protein>
    <recommendedName>
        <fullName evidence="3">Cell division protein FtsL</fullName>
    </recommendedName>
</protein>
<dbReference type="Pfam" id="PF19579">
    <property type="entry name" value="FtsL_2"/>
    <property type="match status" value="1"/>
</dbReference>
<sequence>MAKKNWMNEILGGQILLHSGILQHARFVLLVFVLVIIYIALNFSVEQSLRIERRNNAELKHLKSDYISKSARLQYSSKRDEVEKKLKNLGSELKPPVDPPLRIIMEERR</sequence>
<dbReference type="EMBL" id="VSSQ01006416">
    <property type="protein sequence ID" value="MPM32628.1"/>
    <property type="molecule type" value="Genomic_DNA"/>
</dbReference>
<keyword evidence="1" id="KW-0812">Transmembrane</keyword>
<reference evidence="2" key="1">
    <citation type="submission" date="2019-08" db="EMBL/GenBank/DDBJ databases">
        <authorList>
            <person name="Kucharzyk K."/>
            <person name="Murdoch R.W."/>
            <person name="Higgins S."/>
            <person name="Loffler F."/>
        </authorList>
    </citation>
    <scope>NUCLEOTIDE SEQUENCE</scope>
</reference>
<keyword evidence="1" id="KW-0472">Membrane</keyword>
<comment type="caution">
    <text evidence="2">The sequence shown here is derived from an EMBL/GenBank/DDBJ whole genome shotgun (WGS) entry which is preliminary data.</text>
</comment>
<evidence type="ECO:0000313" key="2">
    <source>
        <dbReference type="EMBL" id="MPM32628.1"/>
    </source>
</evidence>
<name>A0A644YX87_9ZZZZ</name>
<dbReference type="AlphaFoldDB" id="A0A644YX87"/>
<keyword evidence="1" id="KW-1133">Transmembrane helix</keyword>
<proteinExistence type="predicted"/>
<organism evidence="2">
    <name type="scientific">bioreactor metagenome</name>
    <dbReference type="NCBI Taxonomy" id="1076179"/>
    <lineage>
        <taxon>unclassified sequences</taxon>
        <taxon>metagenomes</taxon>
        <taxon>ecological metagenomes</taxon>
    </lineage>
</organism>
<evidence type="ECO:0008006" key="3">
    <source>
        <dbReference type="Google" id="ProtNLM"/>
    </source>
</evidence>
<accession>A0A644YX87</accession>